<name>A0ABT3GYH3_9RHOB</name>
<dbReference type="EMBL" id="JAPDFL010000001">
    <property type="protein sequence ID" value="MCW1932609.1"/>
    <property type="molecule type" value="Genomic_DNA"/>
</dbReference>
<dbReference type="Proteomes" id="UP001208938">
    <property type="component" value="Unassembled WGS sequence"/>
</dbReference>
<feature type="transmembrane region" description="Helical" evidence="1">
    <location>
        <begin position="322"/>
        <end position="340"/>
    </location>
</feature>
<keyword evidence="1" id="KW-0812">Transmembrane</keyword>
<accession>A0ABT3GYH3</accession>
<reference evidence="2 3" key="1">
    <citation type="submission" date="2022-10" db="EMBL/GenBank/DDBJ databases">
        <title>Pararhodobacter sp. nov., isolated from marine algae.</title>
        <authorList>
            <person name="Choi B.J."/>
            <person name="Kim J.M."/>
            <person name="Lee J.K."/>
            <person name="Choi D.G."/>
            <person name="Jeon C.O."/>
        </authorList>
    </citation>
    <scope>NUCLEOTIDE SEQUENCE [LARGE SCALE GENOMIC DNA]</scope>
    <source>
        <strain evidence="2 3">ZQ420</strain>
    </source>
</reference>
<sequence>MSSSVVGALRVNLGLDAAQFTTGARQAQSTMQQLGRRMQQIGAAVSVIGAGIALAVRGQISAMDDLVKTADRIGIPVEALSQLQHAAELSGVEMGTLQGAIARMSRGMVENASDFTDVGIAVRDSAGAMRPTVDVLQDVADRLARMPEGAERTALAIQLLGRSGAELMPLLRGGSAGLSALMDEADALGLTLSENTARAAELFGDNLTRLHRVVTGISRQITAALLPALTFITSAAVEFSVGFARLSPTMQTFGATLAAITVVAGPLLIILGTILRTTAMIASPVLLGVAAFAALTAGVSAFGPQVLSAVAAASDAVGGFQGYIIAASAAVTAYFIPAIARAAVGLVAAYVPAIWGAIAATGTWVASLITLRGALLATGIGAFIVGAGFAINALLTLRERTGSWGEALSLLGDVARGVWAGIVISASSIPTGLRAVWAGVEAGFHTLVGSLSGIWAGFLRNMVGSLGGVSTPFGDVNFAEILGLDEAIGSRADEFARLQSELAGTARDRGQQYRTDAVQQITQGFDHAREALAALRATMADAGIETTDTAAALAAINQALAETPGAASGAAAGVDAVSKATEDAQSRIQSLAGNMSRFFIQVVQGGDSARQAISQLLSRAAEMMLNNALMSLLGSTTAGKTGGGIFGSLLNVLFNANGNVFSGSPSLSAYSGQVVSRPTMFAFAKGAGVMGEAGPEAILPLRRGSDGKLGVASGGDGGASHIGIGFDPSMHAFVATIYDDTGRMVKRAVQDARPGIVRDSVTATHKSFGEVRPA</sequence>
<keyword evidence="1" id="KW-1133">Transmembrane helix</keyword>
<comment type="caution">
    <text evidence="2">The sequence shown here is derived from an EMBL/GenBank/DDBJ whole genome shotgun (WGS) entry which is preliminary data.</text>
</comment>
<keyword evidence="3" id="KW-1185">Reference proteome</keyword>
<feature type="transmembrane region" description="Helical" evidence="1">
    <location>
        <begin position="221"/>
        <end position="241"/>
    </location>
</feature>
<evidence type="ECO:0000313" key="2">
    <source>
        <dbReference type="EMBL" id="MCW1932609.1"/>
    </source>
</evidence>
<feature type="transmembrane region" description="Helical" evidence="1">
    <location>
        <begin position="347"/>
        <end position="369"/>
    </location>
</feature>
<feature type="transmembrane region" description="Helical" evidence="1">
    <location>
        <begin position="253"/>
        <end position="274"/>
    </location>
</feature>
<feature type="transmembrane region" description="Helical" evidence="1">
    <location>
        <begin position="435"/>
        <end position="458"/>
    </location>
</feature>
<keyword evidence="1" id="KW-0472">Membrane</keyword>
<organism evidence="2 3">
    <name type="scientific">Pararhodobacter zhoushanensis</name>
    <dbReference type="NCBI Taxonomy" id="2479545"/>
    <lineage>
        <taxon>Bacteria</taxon>
        <taxon>Pseudomonadati</taxon>
        <taxon>Pseudomonadota</taxon>
        <taxon>Alphaproteobacteria</taxon>
        <taxon>Rhodobacterales</taxon>
        <taxon>Paracoccaceae</taxon>
        <taxon>Pararhodobacter</taxon>
    </lineage>
</organism>
<protein>
    <recommendedName>
        <fullName evidence="4">Phage tail tape measure protein, lambda family</fullName>
    </recommendedName>
</protein>
<evidence type="ECO:0000313" key="3">
    <source>
        <dbReference type="Proteomes" id="UP001208938"/>
    </source>
</evidence>
<proteinExistence type="predicted"/>
<dbReference type="RefSeq" id="WP_264505595.1">
    <property type="nucleotide sequence ID" value="NZ_JAPDFL010000001.1"/>
</dbReference>
<gene>
    <name evidence="2" type="ORF">OKW52_10165</name>
</gene>
<feature type="transmembrane region" description="Helical" evidence="1">
    <location>
        <begin position="375"/>
        <end position="395"/>
    </location>
</feature>
<evidence type="ECO:0000256" key="1">
    <source>
        <dbReference type="SAM" id="Phobius"/>
    </source>
</evidence>
<evidence type="ECO:0008006" key="4">
    <source>
        <dbReference type="Google" id="ProtNLM"/>
    </source>
</evidence>
<feature type="transmembrane region" description="Helical" evidence="1">
    <location>
        <begin position="281"/>
        <end position="302"/>
    </location>
</feature>